<keyword evidence="3" id="KW-1185">Reference proteome</keyword>
<keyword evidence="1" id="KW-0732">Signal</keyword>
<accession>A0A433UBK1</accession>
<evidence type="ECO:0000256" key="1">
    <source>
        <dbReference type="SAM" id="SignalP"/>
    </source>
</evidence>
<dbReference type="AlphaFoldDB" id="A0A433UBK1"/>
<feature type="signal peptide" evidence="1">
    <location>
        <begin position="1"/>
        <end position="19"/>
    </location>
</feature>
<gene>
    <name evidence="2" type="ORF">EGW08_001007</name>
</gene>
<dbReference type="Proteomes" id="UP000271974">
    <property type="component" value="Unassembled WGS sequence"/>
</dbReference>
<reference evidence="2 3" key="1">
    <citation type="submission" date="2019-01" db="EMBL/GenBank/DDBJ databases">
        <title>A draft genome assembly of the solar-powered sea slug Elysia chlorotica.</title>
        <authorList>
            <person name="Cai H."/>
            <person name="Li Q."/>
            <person name="Fang X."/>
            <person name="Li J."/>
            <person name="Curtis N.E."/>
            <person name="Altenburger A."/>
            <person name="Shibata T."/>
            <person name="Feng M."/>
            <person name="Maeda T."/>
            <person name="Schwartz J.A."/>
            <person name="Shigenobu S."/>
            <person name="Lundholm N."/>
            <person name="Nishiyama T."/>
            <person name="Yang H."/>
            <person name="Hasebe M."/>
            <person name="Li S."/>
            <person name="Pierce S.K."/>
            <person name="Wang J."/>
        </authorList>
    </citation>
    <scope>NUCLEOTIDE SEQUENCE [LARGE SCALE GENOMIC DNA]</scope>
    <source>
        <strain evidence="2">EC2010</strain>
        <tissue evidence="2">Whole organism of an adult</tissue>
    </source>
</reference>
<dbReference type="OrthoDB" id="10461499at2759"/>
<protein>
    <submittedName>
        <fullName evidence="2">Uncharacterized protein</fullName>
    </submittedName>
</protein>
<feature type="chain" id="PRO_5019128145" evidence="1">
    <location>
        <begin position="20"/>
        <end position="118"/>
    </location>
</feature>
<organism evidence="2 3">
    <name type="scientific">Elysia chlorotica</name>
    <name type="common">Eastern emerald elysia</name>
    <name type="synonym">Sea slug</name>
    <dbReference type="NCBI Taxonomy" id="188477"/>
    <lineage>
        <taxon>Eukaryota</taxon>
        <taxon>Metazoa</taxon>
        <taxon>Spiralia</taxon>
        <taxon>Lophotrochozoa</taxon>
        <taxon>Mollusca</taxon>
        <taxon>Gastropoda</taxon>
        <taxon>Heterobranchia</taxon>
        <taxon>Euthyneura</taxon>
        <taxon>Panpulmonata</taxon>
        <taxon>Sacoglossa</taxon>
        <taxon>Placobranchoidea</taxon>
        <taxon>Plakobranchidae</taxon>
        <taxon>Elysia</taxon>
    </lineage>
</organism>
<name>A0A433UBK1_ELYCH</name>
<dbReference type="EMBL" id="RQTK01000016">
    <property type="protein sequence ID" value="RUS91201.1"/>
    <property type="molecule type" value="Genomic_DNA"/>
</dbReference>
<comment type="caution">
    <text evidence="2">The sequence shown here is derived from an EMBL/GenBank/DDBJ whole genome shotgun (WGS) entry which is preliminary data.</text>
</comment>
<sequence>MFRYLLVTSVLVVISVADTDPVVAMCGDRCSAWEDLEKQCERDKGCWDIKGDDQVTKKEKCFAQCRHIPLRCYHACVVVYKACAHDCTPGQTPEGCFFSCYDNLFNIVKPALPTKQVS</sequence>
<evidence type="ECO:0000313" key="2">
    <source>
        <dbReference type="EMBL" id="RUS91201.1"/>
    </source>
</evidence>
<proteinExistence type="predicted"/>
<evidence type="ECO:0000313" key="3">
    <source>
        <dbReference type="Proteomes" id="UP000271974"/>
    </source>
</evidence>